<dbReference type="EMBL" id="GG662636">
    <property type="protein sequence ID" value="EAR99764.2"/>
    <property type="molecule type" value="Genomic_DNA"/>
</dbReference>
<dbReference type="HOGENOM" id="CLU_532672_0_0_1"/>
<keyword evidence="4" id="KW-1185">Reference proteome</keyword>
<accession>Q23TE2</accession>
<gene>
    <name evidence="3" type="ORF">TTHERM_00666400</name>
</gene>
<reference evidence="4" key="1">
    <citation type="journal article" date="2006" name="PLoS Biol.">
        <title>Macronuclear genome sequence of the ciliate Tetrahymena thermophila, a model eukaryote.</title>
        <authorList>
            <person name="Eisen J.A."/>
            <person name="Coyne R.S."/>
            <person name="Wu M."/>
            <person name="Wu D."/>
            <person name="Thiagarajan M."/>
            <person name="Wortman J.R."/>
            <person name="Badger J.H."/>
            <person name="Ren Q."/>
            <person name="Amedeo P."/>
            <person name="Jones K.M."/>
            <person name="Tallon L.J."/>
            <person name="Delcher A.L."/>
            <person name="Salzberg S.L."/>
            <person name="Silva J.C."/>
            <person name="Haas B.J."/>
            <person name="Majoros W.H."/>
            <person name="Farzad M."/>
            <person name="Carlton J.M."/>
            <person name="Smith R.K. Jr."/>
            <person name="Garg J."/>
            <person name="Pearlman R.E."/>
            <person name="Karrer K.M."/>
            <person name="Sun L."/>
            <person name="Manning G."/>
            <person name="Elde N.C."/>
            <person name="Turkewitz A.P."/>
            <person name="Asai D.J."/>
            <person name="Wilkes D.E."/>
            <person name="Wang Y."/>
            <person name="Cai H."/>
            <person name="Collins K."/>
            <person name="Stewart B.A."/>
            <person name="Lee S.R."/>
            <person name="Wilamowska K."/>
            <person name="Weinberg Z."/>
            <person name="Ruzzo W.L."/>
            <person name="Wloga D."/>
            <person name="Gaertig J."/>
            <person name="Frankel J."/>
            <person name="Tsao C.-C."/>
            <person name="Gorovsky M.A."/>
            <person name="Keeling P.J."/>
            <person name="Waller R.F."/>
            <person name="Patron N.J."/>
            <person name="Cherry J.M."/>
            <person name="Stover N.A."/>
            <person name="Krieger C.J."/>
            <person name="del Toro C."/>
            <person name="Ryder H.F."/>
            <person name="Williamson S.C."/>
            <person name="Barbeau R.A."/>
            <person name="Hamilton E.P."/>
            <person name="Orias E."/>
        </authorList>
    </citation>
    <scope>NUCLEOTIDE SEQUENCE [LARGE SCALE GENOMIC DNA]</scope>
    <source>
        <strain evidence="4">SB210</strain>
    </source>
</reference>
<feature type="coiled-coil region" evidence="1">
    <location>
        <begin position="147"/>
        <end position="331"/>
    </location>
</feature>
<name>Q23TE2_TETTS</name>
<keyword evidence="1" id="KW-0175">Coiled coil</keyword>
<dbReference type="KEGG" id="tet:TTHERM_00666400"/>
<dbReference type="RefSeq" id="XP_001020009.2">
    <property type="nucleotide sequence ID" value="XM_001020009.2"/>
</dbReference>
<protein>
    <submittedName>
        <fullName evidence="3">Coiled-coil protein, putative</fullName>
    </submittedName>
</protein>
<evidence type="ECO:0000313" key="3">
    <source>
        <dbReference type="EMBL" id="EAR99764.2"/>
    </source>
</evidence>
<organism evidence="3 4">
    <name type="scientific">Tetrahymena thermophila (strain SB210)</name>
    <dbReference type="NCBI Taxonomy" id="312017"/>
    <lineage>
        <taxon>Eukaryota</taxon>
        <taxon>Sar</taxon>
        <taxon>Alveolata</taxon>
        <taxon>Ciliophora</taxon>
        <taxon>Intramacronucleata</taxon>
        <taxon>Oligohymenophorea</taxon>
        <taxon>Hymenostomatida</taxon>
        <taxon>Tetrahymenina</taxon>
        <taxon>Tetrahymenidae</taxon>
        <taxon>Tetrahymena</taxon>
    </lineage>
</organism>
<dbReference type="InParanoid" id="Q23TE2"/>
<dbReference type="OrthoDB" id="441129at2759"/>
<dbReference type="GeneID" id="7842480"/>
<dbReference type="PANTHER" id="PTHR14845:SF0">
    <property type="entry name" value="DUF4515 DOMAIN-CONTAINING PROTEIN"/>
    <property type="match status" value="1"/>
</dbReference>
<dbReference type="AlphaFoldDB" id="Q23TE2"/>
<dbReference type="PANTHER" id="PTHR14845">
    <property type="entry name" value="COILED-COIL DOMAIN-CONTAINING 166"/>
    <property type="match status" value="1"/>
</dbReference>
<feature type="coiled-coil region" evidence="1">
    <location>
        <begin position="37"/>
        <end position="64"/>
    </location>
</feature>
<evidence type="ECO:0000256" key="2">
    <source>
        <dbReference type="SAM" id="MobiDB-lite"/>
    </source>
</evidence>
<evidence type="ECO:0000256" key="1">
    <source>
        <dbReference type="SAM" id="Coils"/>
    </source>
</evidence>
<feature type="compositionally biased region" description="Polar residues" evidence="2">
    <location>
        <begin position="476"/>
        <end position="486"/>
    </location>
</feature>
<dbReference type="Proteomes" id="UP000009168">
    <property type="component" value="Unassembled WGS sequence"/>
</dbReference>
<evidence type="ECO:0000313" key="4">
    <source>
        <dbReference type="Proteomes" id="UP000009168"/>
    </source>
</evidence>
<proteinExistence type="predicted"/>
<feature type="region of interest" description="Disordered" evidence="2">
    <location>
        <begin position="449"/>
        <end position="486"/>
    </location>
</feature>
<feature type="compositionally biased region" description="Basic and acidic residues" evidence="2">
    <location>
        <begin position="466"/>
        <end position="475"/>
    </location>
</feature>
<dbReference type="STRING" id="312017.Q23TE2"/>
<sequence>MSKKKKDKKGQANPFQLTEAEQIALDTLDTQKFKTIIGQYNLRANKLTEEVDELKEIVKNIDRTNLKDTRKKEKQIIKNEDEVVQVQHQIVDQQNEYGTKILRFDDEKERFFRQQMIDKAKEIADLKKKIEMSIQEKNFLLAFPQREKEYQETIVQLEQSAVEAKKTHADEIQKYERNFQKQRKKIEEDQKEAIEKIRQAASIVAQKKIRDAEQTTKENIKLNQDLELHKNELQQLQIEREQITHQNNQYKRSLAQNHEGLTEYQTVNHKQSVKIKKLKEKVEYLKDFLEKENKKFQDEVDSLQKIHQKTIAEMEYELKCLNEQLRKRSKEIRDIKGVCQMILDQRSDIEQFFLEALDQVKEEQHSKFLIGQKSLQNDSQQSYSSSKIKLPSLNSRSYKHSLVYKNKIDVSQLEEEDKDRILRIVFQKMNSGIPPKPWRQYYDYNTINDGNMQERDEENDINESNSRVDRYRYDENQIQSQHNDSHLQDQYQQFVNDQ</sequence>